<accession>A0ABM0JXX6</accession>
<name>A0ABM0JXX6_APLCA</name>
<feature type="compositionally biased region" description="Polar residues" evidence="2">
    <location>
        <begin position="166"/>
        <end position="176"/>
    </location>
</feature>
<feature type="compositionally biased region" description="Polar residues" evidence="2">
    <location>
        <begin position="867"/>
        <end position="886"/>
    </location>
</feature>
<dbReference type="PANTHER" id="PTHR18978">
    <property type="entry name" value="GRIP-1 ASSOCIATED PROTEIN 1"/>
    <property type="match status" value="1"/>
</dbReference>
<feature type="region of interest" description="Disordered" evidence="2">
    <location>
        <begin position="824"/>
        <end position="915"/>
    </location>
</feature>
<feature type="coiled-coil region" evidence="1">
    <location>
        <begin position="215"/>
        <end position="267"/>
    </location>
</feature>
<sequence length="915" mass="103253">MASALSEDEFHRMQLQLIELRTTNYELEGKNKKLERDLSEIQEKTDYFDRELAKAKQAINKSKKAKDVELLLQESDSLQRKLVSQEEEFRLQNQTLMEELGLLVSSNEEMKKELEAAKSQAASTPSSADNDINSSNSDELRRLQAENAALQKNLTVLQEKYEEVSSSKNKVSQRATSEAADQLGDESNAAAEEKTDDVVDGSNDRVTQSTDQTDSVKLQLELDTEREEKRILKAQLEQIQRDTKTQIAALQEEVDKGTDRLKKKQESFMQVQSEKETLFKESNLKLEESQAARDRDQKYYKDQIVKLQQDAERNKKEVEQSQMSSDKETDGLKSKVKELQKQVDASNLVTNHQLQEQGAKYIAEIDGHRANVAKLTKERDDLTTQLQESRRAAQEAVTQLHEAQTERDSQISAMQEVSKVAEKRKSLLDELAIKYQKEYDDHRQATTQMEADHAAEKEKLETSIEEQSKKIAELNRQLPVIEELNKKVSSLDESKGWLERRLKEVEDQLSSTTKAGEEEREEMTTRHKTELEELTSSHAQEVEGLKEERRVADEEWVKKEEVLKGEVEGLKNKENNLRQAIKDNVDEKKIHEKKGMTMLKDLKRQLHAERKRAEKLQLRLQEVLSDTSSKGMEDLFRSSESGDFAFGDTSSVSSWGAGASGLGKDSVASGPQSPMSGNNSMISEGSVGEEYNDLLKRVAVLQQDKWGLEEKVNHLEMSNACMAEDILNKTSIIEHYVMDSRSGPKQQSQSSQEEKLSLKKVMDMVNKNSEHAQHTQDMNKKLQSMLEETLTKNMHLQQDLELMSQEVVRLSKLSAVMASARENVATVNQPTPPSTLPLETKTTTTNNTSSSATPSLSATPATTGSSEASDFSNNCPDSGVISSELSSPDELEHDLSDQIEDLRENSSETVDPAKS</sequence>
<reference evidence="4" key="1">
    <citation type="submission" date="2025-08" db="UniProtKB">
        <authorList>
            <consortium name="RefSeq"/>
        </authorList>
    </citation>
    <scope>IDENTIFICATION</scope>
</reference>
<gene>
    <name evidence="4" type="primary">LOC101864239</name>
</gene>
<proteinExistence type="predicted"/>
<evidence type="ECO:0000256" key="1">
    <source>
        <dbReference type="SAM" id="Coils"/>
    </source>
</evidence>
<feature type="region of interest" description="Disordered" evidence="2">
    <location>
        <begin position="113"/>
        <end position="135"/>
    </location>
</feature>
<feature type="compositionally biased region" description="Polar residues" evidence="2">
    <location>
        <begin position="204"/>
        <end position="214"/>
    </location>
</feature>
<evidence type="ECO:0000313" key="4">
    <source>
        <dbReference type="RefSeq" id="XP_005104151.1"/>
    </source>
</evidence>
<feature type="compositionally biased region" description="Basic and acidic residues" evidence="2">
    <location>
        <begin position="893"/>
        <end position="915"/>
    </location>
</feature>
<dbReference type="Proteomes" id="UP000694888">
    <property type="component" value="Unplaced"/>
</dbReference>
<protein>
    <submittedName>
        <fullName evidence="4">GRIP1-associated protein 1 isoform X1</fullName>
    </submittedName>
</protein>
<dbReference type="RefSeq" id="XP_005104151.1">
    <property type="nucleotide sequence ID" value="XM_005104094.3"/>
</dbReference>
<feature type="coiled-coil region" evidence="1">
    <location>
        <begin position="17"/>
        <end position="44"/>
    </location>
</feature>
<feature type="region of interest" description="Disordered" evidence="2">
    <location>
        <begin position="310"/>
        <end position="337"/>
    </location>
</feature>
<keyword evidence="1" id="KW-0175">Coiled coil</keyword>
<evidence type="ECO:0000256" key="2">
    <source>
        <dbReference type="SAM" id="MobiDB-lite"/>
    </source>
</evidence>
<feature type="region of interest" description="Disordered" evidence="2">
    <location>
        <begin position="506"/>
        <end position="528"/>
    </location>
</feature>
<feature type="compositionally biased region" description="Polar residues" evidence="2">
    <location>
        <begin position="669"/>
        <end position="683"/>
    </location>
</feature>
<feature type="compositionally biased region" description="Low complexity" evidence="2">
    <location>
        <begin position="836"/>
        <end position="866"/>
    </location>
</feature>
<feature type="region of interest" description="Disordered" evidence="2">
    <location>
        <begin position="163"/>
        <end position="214"/>
    </location>
</feature>
<dbReference type="InterPro" id="IPR026204">
    <property type="entry name" value="GRIPAP1"/>
</dbReference>
<feature type="region of interest" description="Disordered" evidence="2">
    <location>
        <begin position="657"/>
        <end position="684"/>
    </location>
</feature>
<dbReference type="GeneID" id="101864239"/>
<feature type="coiled-coil region" evidence="1">
    <location>
        <begin position="365"/>
        <end position="406"/>
    </location>
</feature>
<dbReference type="PANTHER" id="PTHR18978:SF1">
    <property type="entry name" value="GRIP1-ASSOCIATED PROTEIN 1"/>
    <property type="match status" value="1"/>
</dbReference>
<evidence type="ECO:0000313" key="3">
    <source>
        <dbReference type="Proteomes" id="UP000694888"/>
    </source>
</evidence>
<organism evidence="3 4">
    <name type="scientific">Aplysia californica</name>
    <name type="common">California sea hare</name>
    <dbReference type="NCBI Taxonomy" id="6500"/>
    <lineage>
        <taxon>Eukaryota</taxon>
        <taxon>Metazoa</taxon>
        <taxon>Spiralia</taxon>
        <taxon>Lophotrochozoa</taxon>
        <taxon>Mollusca</taxon>
        <taxon>Gastropoda</taxon>
        <taxon>Heterobranchia</taxon>
        <taxon>Euthyneura</taxon>
        <taxon>Tectipleura</taxon>
        <taxon>Aplysiida</taxon>
        <taxon>Aplysioidea</taxon>
        <taxon>Aplysiidae</taxon>
        <taxon>Aplysia</taxon>
    </lineage>
</organism>
<feature type="compositionally biased region" description="Low complexity" evidence="2">
    <location>
        <begin position="126"/>
        <end position="135"/>
    </location>
</feature>
<feature type="coiled-coil region" evidence="1">
    <location>
        <begin position="779"/>
        <end position="806"/>
    </location>
</feature>
<keyword evidence="3" id="KW-1185">Reference proteome</keyword>